<dbReference type="InterPro" id="IPR000719">
    <property type="entry name" value="Prot_kinase_dom"/>
</dbReference>
<dbReference type="Gene3D" id="1.10.510.10">
    <property type="entry name" value="Transferase(Phosphotransferase) domain 1"/>
    <property type="match status" value="1"/>
</dbReference>
<feature type="region of interest" description="Disordered" evidence="1">
    <location>
        <begin position="386"/>
        <end position="447"/>
    </location>
</feature>
<organism evidence="3 4">
    <name type="scientific">Rhizophagus irregularis (strain DAOM 181602 / DAOM 197198 / MUCL 43194)</name>
    <name type="common">Arbuscular mycorrhizal fungus</name>
    <name type="synonym">Glomus intraradices</name>
    <dbReference type="NCBI Taxonomy" id="747089"/>
    <lineage>
        <taxon>Eukaryota</taxon>
        <taxon>Fungi</taxon>
        <taxon>Fungi incertae sedis</taxon>
        <taxon>Mucoromycota</taxon>
        <taxon>Glomeromycotina</taxon>
        <taxon>Glomeromycetes</taxon>
        <taxon>Glomerales</taxon>
        <taxon>Glomeraceae</taxon>
        <taxon>Rhizophagus</taxon>
    </lineage>
</organism>
<dbReference type="PANTHER" id="PTHR44329">
    <property type="entry name" value="SERINE/THREONINE-PROTEIN KINASE TNNI3K-RELATED"/>
    <property type="match status" value="1"/>
</dbReference>
<feature type="compositionally biased region" description="Acidic residues" evidence="1">
    <location>
        <begin position="387"/>
        <end position="428"/>
    </location>
</feature>
<evidence type="ECO:0000313" key="3">
    <source>
        <dbReference type="EMBL" id="POG63721.1"/>
    </source>
</evidence>
<dbReference type="PROSITE" id="PS50011">
    <property type="entry name" value="PROTEIN_KINASE_DOM"/>
    <property type="match status" value="1"/>
</dbReference>
<dbReference type="Pfam" id="PF07714">
    <property type="entry name" value="PK_Tyr_Ser-Thr"/>
    <property type="match status" value="1"/>
</dbReference>
<evidence type="ECO:0000259" key="2">
    <source>
        <dbReference type="PROSITE" id="PS50011"/>
    </source>
</evidence>
<evidence type="ECO:0000313" key="4">
    <source>
        <dbReference type="Proteomes" id="UP000018888"/>
    </source>
</evidence>
<dbReference type="InterPro" id="IPR011009">
    <property type="entry name" value="Kinase-like_dom_sf"/>
</dbReference>
<reference evidence="3 4" key="1">
    <citation type="journal article" date="2013" name="Proc. Natl. Acad. Sci. U.S.A.">
        <title>Genome of an arbuscular mycorrhizal fungus provides insight into the oldest plant symbiosis.</title>
        <authorList>
            <person name="Tisserant E."/>
            <person name="Malbreil M."/>
            <person name="Kuo A."/>
            <person name="Kohler A."/>
            <person name="Symeonidi A."/>
            <person name="Balestrini R."/>
            <person name="Charron P."/>
            <person name="Duensing N."/>
            <person name="Frei Dit Frey N."/>
            <person name="Gianinazzi-Pearson V."/>
            <person name="Gilbert L.B."/>
            <person name="Handa Y."/>
            <person name="Herr J.R."/>
            <person name="Hijri M."/>
            <person name="Koul R."/>
            <person name="Kawaguchi M."/>
            <person name="Krajinski F."/>
            <person name="Lammers P.J."/>
            <person name="Masclaux F.G."/>
            <person name="Murat C."/>
            <person name="Morin E."/>
            <person name="Ndikumana S."/>
            <person name="Pagni M."/>
            <person name="Petitpierre D."/>
            <person name="Requena N."/>
            <person name="Rosikiewicz P."/>
            <person name="Riley R."/>
            <person name="Saito K."/>
            <person name="San Clemente H."/>
            <person name="Shapiro H."/>
            <person name="van Tuinen D."/>
            <person name="Becard G."/>
            <person name="Bonfante P."/>
            <person name="Paszkowski U."/>
            <person name="Shachar-Hill Y.Y."/>
            <person name="Tuskan G.A."/>
            <person name="Young P.W."/>
            <person name="Sanders I.R."/>
            <person name="Henrissat B."/>
            <person name="Rensing S.A."/>
            <person name="Grigoriev I.V."/>
            <person name="Corradi N."/>
            <person name="Roux C."/>
            <person name="Martin F."/>
        </authorList>
    </citation>
    <scope>NUCLEOTIDE SEQUENCE [LARGE SCALE GENOMIC DNA]</scope>
    <source>
        <strain evidence="3 4">DAOM 197198</strain>
    </source>
</reference>
<dbReference type="GO" id="GO:0004674">
    <property type="term" value="F:protein serine/threonine kinase activity"/>
    <property type="evidence" value="ECO:0007669"/>
    <property type="project" value="TreeGrafter"/>
</dbReference>
<dbReference type="Proteomes" id="UP000018888">
    <property type="component" value="Unassembled WGS sequence"/>
</dbReference>
<keyword evidence="4" id="KW-1185">Reference proteome</keyword>
<dbReference type="AlphaFoldDB" id="A0A2P4PEC7"/>
<feature type="domain" description="Protein kinase" evidence="2">
    <location>
        <begin position="113"/>
        <end position="383"/>
    </location>
</feature>
<name>A0A2P4PEC7_RHIID</name>
<dbReference type="VEuPathDB" id="FungiDB:RhiirFUN_018517"/>
<proteinExistence type="predicted"/>
<dbReference type="EMBL" id="AUPC02000258">
    <property type="protein sequence ID" value="POG63721.1"/>
    <property type="molecule type" value="Genomic_DNA"/>
</dbReference>
<accession>A0A2P4PEC7</accession>
<dbReference type="InterPro" id="IPR001245">
    <property type="entry name" value="Ser-Thr/Tyr_kinase_cat_dom"/>
</dbReference>
<protein>
    <submittedName>
        <fullName evidence="3">Kinase-like domain-containing protein</fullName>
    </submittedName>
</protein>
<reference evidence="3 4" key="2">
    <citation type="journal article" date="2018" name="New Phytol.">
        <title>High intraspecific genome diversity in the model arbuscular mycorrhizal symbiont Rhizophagus irregularis.</title>
        <authorList>
            <person name="Chen E.C.H."/>
            <person name="Morin E."/>
            <person name="Beaudet D."/>
            <person name="Noel J."/>
            <person name="Yildirir G."/>
            <person name="Ndikumana S."/>
            <person name="Charron P."/>
            <person name="St-Onge C."/>
            <person name="Giorgi J."/>
            <person name="Kruger M."/>
            <person name="Marton T."/>
            <person name="Ropars J."/>
            <person name="Grigoriev I.V."/>
            <person name="Hainaut M."/>
            <person name="Henrissat B."/>
            <person name="Roux C."/>
            <person name="Martin F."/>
            <person name="Corradi N."/>
        </authorList>
    </citation>
    <scope>NUCLEOTIDE SEQUENCE [LARGE SCALE GENOMIC DNA]</scope>
    <source>
        <strain evidence="3 4">DAOM 197198</strain>
    </source>
</reference>
<dbReference type="InterPro" id="IPR051681">
    <property type="entry name" value="Ser/Thr_Kinases-Pseudokinases"/>
</dbReference>
<dbReference type="SUPFAM" id="SSF56112">
    <property type="entry name" value="Protein kinase-like (PK-like)"/>
    <property type="match status" value="1"/>
</dbReference>
<comment type="caution">
    <text evidence="3">The sequence shown here is derived from an EMBL/GenBank/DDBJ whole genome shotgun (WGS) entry which is preliminary data.</text>
</comment>
<sequence>MEKKPKKLWKSVYYEEHQDHVTISTIDSTTESDERIVYMDDLEKRKQVYGICGECNEPGTGEAWCQPCNSKRFKDNFKNWTSGNKDIDEFIQHSQLNALSFRKCLEWVPFEKFQNITYVAEGGFGKVYSAKWPEGCIEYWDIKNQRWKRSAHKKYALKSLNNSSDICSDFLNEIKTHLNIHLNDVIECNGITQDPNTKAYMMILFYCNNGNLRNYLNKSEEYIGYGLKIFELLLIARGLLDIHNSGKVHKDFHSGNILFGDDEPYISDLGMCQSASKQKVKEEGIYGVLPYMAPEVLRGHQYTKASDIYSFGIIMNEFLSEEIPYGDIPHNEFLAITICKGQRPKISEDVPKLLADLIIRCWDAEIENRPTTKELYQILKKWRDETYDSDDSDDGDDGEDSEDSEYDEDSEDSEDSEEDDEDDEDDKDGENIQNSEIYSQIKESDEIRRKKFNNKPKEDKSKNIQTHPQAIYTSRLINFKNIPKPVNSSDLSSFQFNSDTNYTIQSTLANPISECLDVQLSELELNEICQDSENNIE</sequence>
<gene>
    <name evidence="3" type="ORF">GLOIN_2v1683093</name>
</gene>
<dbReference type="GO" id="GO:0005524">
    <property type="term" value="F:ATP binding"/>
    <property type="evidence" value="ECO:0007669"/>
    <property type="project" value="InterPro"/>
</dbReference>
<evidence type="ECO:0000256" key="1">
    <source>
        <dbReference type="SAM" id="MobiDB-lite"/>
    </source>
</evidence>